<dbReference type="PANTHER" id="PTHR46919">
    <property type="entry name" value="ZINC FINGER, C3HC4 TYPE (RING FINGER) FAMILY PROTEIN"/>
    <property type="match status" value="1"/>
</dbReference>
<dbReference type="Pfam" id="PF05168">
    <property type="entry name" value="HEPN"/>
    <property type="match status" value="1"/>
</dbReference>
<dbReference type="InterPro" id="IPR007842">
    <property type="entry name" value="HEPN_dom"/>
</dbReference>
<feature type="domain" description="HEPN" evidence="1">
    <location>
        <begin position="533"/>
        <end position="649"/>
    </location>
</feature>
<sequence>MLKATQFLFQLLDETNETADFTELKKLYLPCIDGKLYPSDTLVFSFCTSDQELEALQKNFHFLEDLSRFLSYDKYKQWRLLGLLPKALRPENLSNITQEQLEESSLKLCHYGEHCESRNSLKELLISHEFQWAFVALLKWQDPANPVEIEDIQYIWDKHFSQEQLEVVCYEKVCTIKVHNSQPLEGTQCAKLAHAMMLPDDRCQFYLEHQERLERSKVVHFADILAKEVNRLLGERLQSEAVTVLMKILVCQEPQEIAEVLKDNKVPLHQPAHRSAWNLPPAGEEIPEEWYDSLEMNIIHTFVPGDYVGYLDSSQLKEHYLYAVVLEALGLQQSGGGHIPMYHVDLGGGRKANVSTYDLYHFRRNKQVSDLNKSLVLVENCPSGGSTASPAADSIWYQHPLSEVKKEVDACLAEIWCLSVEERKKAVRRLYLCYHPDKNVGQEELANEIFKYLKERIQEMENKDKPSGSNSNTRNFWNFSQCWSEWNEQAHRHHHSRERGYYNYDFWSFHQSRPNCSRNQSRRLCEEEAKRWLRQAECDLKAAAGVAGDGSTEWLLYMTYQAVEKALTAVVYSEGGHFDKSQSLAMLASTVASWGDELKLLPEQIDELRDHGVDDKTTQYPSYHDLPTIPNEAFQACKEKDVLLSARKILNTVKKWLGQ</sequence>
<evidence type="ECO:0000313" key="3">
    <source>
        <dbReference type="Proteomes" id="UP000001646"/>
    </source>
</evidence>
<dbReference type="PANTHER" id="PTHR46919:SF2">
    <property type="entry name" value="SACSIN"/>
    <property type="match status" value="1"/>
</dbReference>
<dbReference type="InParanoid" id="A0A803TLC6"/>
<name>A0A803TLC6_ANOCA</name>
<dbReference type="AlphaFoldDB" id="A0A803TLC6"/>
<reference evidence="2" key="2">
    <citation type="submission" date="2025-08" db="UniProtKB">
        <authorList>
            <consortium name="Ensembl"/>
        </authorList>
    </citation>
    <scope>IDENTIFICATION</scope>
</reference>
<dbReference type="SMART" id="SM00748">
    <property type="entry name" value="HEPN"/>
    <property type="match status" value="1"/>
</dbReference>
<dbReference type="SUPFAM" id="SSF81593">
    <property type="entry name" value="Nucleotidyltransferase substrate binding subunit/domain"/>
    <property type="match status" value="1"/>
</dbReference>
<dbReference type="PROSITE" id="PS50910">
    <property type="entry name" value="HEPN"/>
    <property type="match status" value="1"/>
</dbReference>
<dbReference type="Ensembl" id="ENSACAT00000037809.1">
    <property type="protein sequence ID" value="ENSACAP00000036016.1"/>
    <property type="gene ID" value="ENSACAG00000038286.1"/>
</dbReference>
<dbReference type="Proteomes" id="UP000001646">
    <property type="component" value="Unplaced"/>
</dbReference>
<reference evidence="2" key="1">
    <citation type="submission" date="2009-12" db="EMBL/GenBank/DDBJ databases">
        <title>The Genome Sequence of Anolis carolinensis (Green Anole Lizard).</title>
        <authorList>
            <consortium name="The Genome Sequencing Platform"/>
            <person name="Di Palma F."/>
            <person name="Alfoldi J."/>
            <person name="Heiman D."/>
            <person name="Young S."/>
            <person name="Grabherr M."/>
            <person name="Johnson J."/>
            <person name="Lander E.S."/>
            <person name="Lindblad-Toh K."/>
        </authorList>
    </citation>
    <scope>NUCLEOTIDE SEQUENCE [LARGE SCALE GENOMIC DNA]</scope>
    <source>
        <strain evidence="2">JBL SC #1</strain>
    </source>
</reference>
<reference evidence="2" key="3">
    <citation type="submission" date="2025-09" db="UniProtKB">
        <authorList>
            <consortium name="Ensembl"/>
        </authorList>
    </citation>
    <scope>IDENTIFICATION</scope>
</reference>
<protein>
    <recommendedName>
        <fullName evidence="1">HEPN domain-containing protein</fullName>
    </recommendedName>
</protein>
<evidence type="ECO:0000313" key="2">
    <source>
        <dbReference type="Ensembl" id="ENSACAP00000036016.1"/>
    </source>
</evidence>
<dbReference type="CDD" id="cd06257">
    <property type="entry name" value="DnaJ"/>
    <property type="match status" value="1"/>
</dbReference>
<dbReference type="GeneTree" id="ENSGT00940000164866"/>
<accession>A0A803TLC6</accession>
<dbReference type="Gene3D" id="1.10.287.110">
    <property type="entry name" value="DnaJ domain"/>
    <property type="match status" value="1"/>
</dbReference>
<dbReference type="SUPFAM" id="SSF46565">
    <property type="entry name" value="Chaperone J-domain"/>
    <property type="match status" value="1"/>
</dbReference>
<keyword evidence="3" id="KW-1185">Reference proteome</keyword>
<organism evidence="2 3">
    <name type="scientific">Anolis carolinensis</name>
    <name type="common">Green anole</name>
    <name type="synonym">American chameleon</name>
    <dbReference type="NCBI Taxonomy" id="28377"/>
    <lineage>
        <taxon>Eukaryota</taxon>
        <taxon>Metazoa</taxon>
        <taxon>Chordata</taxon>
        <taxon>Craniata</taxon>
        <taxon>Vertebrata</taxon>
        <taxon>Euteleostomi</taxon>
        <taxon>Lepidosauria</taxon>
        <taxon>Squamata</taxon>
        <taxon>Bifurcata</taxon>
        <taxon>Unidentata</taxon>
        <taxon>Episquamata</taxon>
        <taxon>Toxicofera</taxon>
        <taxon>Iguania</taxon>
        <taxon>Dactyloidae</taxon>
        <taxon>Anolis</taxon>
    </lineage>
</organism>
<evidence type="ECO:0000259" key="1">
    <source>
        <dbReference type="PROSITE" id="PS50910"/>
    </source>
</evidence>
<dbReference type="Gene3D" id="1.20.120.330">
    <property type="entry name" value="Nucleotidyltransferases domain 2"/>
    <property type="match status" value="1"/>
</dbReference>
<dbReference type="InterPro" id="IPR036869">
    <property type="entry name" value="J_dom_sf"/>
</dbReference>
<proteinExistence type="predicted"/>
<dbReference type="InterPro" id="IPR001623">
    <property type="entry name" value="DnaJ_domain"/>
</dbReference>